<comment type="caution">
    <text evidence="1">The sequence shown here is derived from an EMBL/GenBank/DDBJ whole genome shotgun (WGS) entry which is preliminary data.</text>
</comment>
<name>A0A7W8EE11_9ACTN</name>
<evidence type="ECO:0000313" key="1">
    <source>
        <dbReference type="EMBL" id="MBB5074877.1"/>
    </source>
</evidence>
<accession>A0A7W8EE11</accession>
<sequence>MANLEIHYKALDECRTAIYKAKNQYADVRLENNGGKEPTYNKEGTVEIQRKATPAEVAGHLKDSESLAKIVDEVWSTLINEGDQARRKLHDVEIGLSAVEQNVKDAHKATS</sequence>
<gene>
    <name evidence="1" type="ORF">HNR40_000323</name>
</gene>
<keyword evidence="2" id="KW-1185">Reference proteome</keyword>
<dbReference type="Proteomes" id="UP000568380">
    <property type="component" value="Unassembled WGS sequence"/>
</dbReference>
<evidence type="ECO:0000313" key="2">
    <source>
        <dbReference type="Proteomes" id="UP000568380"/>
    </source>
</evidence>
<protein>
    <submittedName>
        <fullName evidence="1">Uncharacterized protein</fullName>
    </submittedName>
</protein>
<reference evidence="1 2" key="1">
    <citation type="submission" date="2020-08" db="EMBL/GenBank/DDBJ databases">
        <title>Genomic Encyclopedia of Type Strains, Phase IV (KMG-IV): sequencing the most valuable type-strain genomes for metagenomic binning, comparative biology and taxonomic classification.</title>
        <authorList>
            <person name="Goeker M."/>
        </authorList>
    </citation>
    <scope>NUCLEOTIDE SEQUENCE [LARGE SCALE GENOMIC DNA]</scope>
    <source>
        <strain evidence="1 2">DSM 45385</strain>
    </source>
</reference>
<dbReference type="EMBL" id="JACHIN010000001">
    <property type="protein sequence ID" value="MBB5074877.1"/>
    <property type="molecule type" value="Genomic_DNA"/>
</dbReference>
<dbReference type="AlphaFoldDB" id="A0A7W8EE11"/>
<organism evidence="1 2">
    <name type="scientific">Nonomuraea endophytica</name>
    <dbReference type="NCBI Taxonomy" id="714136"/>
    <lineage>
        <taxon>Bacteria</taxon>
        <taxon>Bacillati</taxon>
        <taxon>Actinomycetota</taxon>
        <taxon>Actinomycetes</taxon>
        <taxon>Streptosporangiales</taxon>
        <taxon>Streptosporangiaceae</taxon>
        <taxon>Nonomuraea</taxon>
    </lineage>
</organism>
<dbReference type="RefSeq" id="WP_184957854.1">
    <property type="nucleotide sequence ID" value="NZ_JACHIN010000001.1"/>
</dbReference>
<proteinExistence type="predicted"/>